<keyword evidence="2 5" id="KW-0238">DNA-binding</keyword>
<comment type="caution">
    <text evidence="5">The sequence shown here is derived from an EMBL/GenBank/DDBJ whole genome shotgun (WGS) entry which is preliminary data.</text>
</comment>
<evidence type="ECO:0000259" key="4">
    <source>
        <dbReference type="PROSITE" id="PS50943"/>
    </source>
</evidence>
<dbReference type="RefSeq" id="WP_023392095.1">
    <property type="nucleotide sequence ID" value="NZ_KI535340.1"/>
</dbReference>
<dbReference type="GeneID" id="84817956"/>
<dbReference type="InterPro" id="IPR001387">
    <property type="entry name" value="Cro/C1-type_HTH"/>
</dbReference>
<dbReference type="Proteomes" id="UP000019050">
    <property type="component" value="Unassembled WGS sequence"/>
</dbReference>
<evidence type="ECO:0000313" key="5">
    <source>
        <dbReference type="EMBL" id="ESK65292.1"/>
    </source>
</evidence>
<dbReference type="STRING" id="592010.GCWU000182_001453"/>
<dbReference type="PANTHER" id="PTHR46797:SF23">
    <property type="entry name" value="HTH-TYPE TRANSCRIPTIONAL REGULATOR SUTR"/>
    <property type="match status" value="1"/>
</dbReference>
<dbReference type="AlphaFoldDB" id="W1Q2H8"/>
<proteinExistence type="predicted"/>
<keyword evidence="6" id="KW-1185">Reference proteome</keyword>
<keyword evidence="3" id="KW-0804">Transcription</keyword>
<dbReference type="Pfam" id="PF01381">
    <property type="entry name" value="HTH_3"/>
    <property type="match status" value="1"/>
</dbReference>
<dbReference type="InterPro" id="IPR050807">
    <property type="entry name" value="TransReg_Diox_bact_type"/>
</dbReference>
<sequence>MLKDDHSVGSNIRDIREQLGISKVGLAERIGIHRNAVAKIESGERKLNQKGLKVFARALGVTVQDILAGI</sequence>
<dbReference type="EMBL" id="ACIN03000013">
    <property type="protein sequence ID" value="ESK65292.1"/>
    <property type="molecule type" value="Genomic_DNA"/>
</dbReference>
<dbReference type="PANTHER" id="PTHR46797">
    <property type="entry name" value="HTH-TYPE TRANSCRIPTIONAL REGULATOR"/>
    <property type="match status" value="1"/>
</dbReference>
<protein>
    <submittedName>
        <fullName evidence="5">DNA-binding helix-turn-helix protein</fullName>
    </submittedName>
</protein>
<dbReference type="GO" id="GO:0005829">
    <property type="term" value="C:cytosol"/>
    <property type="evidence" value="ECO:0007669"/>
    <property type="project" value="TreeGrafter"/>
</dbReference>
<organism evidence="5 6">
    <name type="scientific">Abiotrophia defectiva ATCC 49176</name>
    <dbReference type="NCBI Taxonomy" id="592010"/>
    <lineage>
        <taxon>Bacteria</taxon>
        <taxon>Bacillati</taxon>
        <taxon>Bacillota</taxon>
        <taxon>Bacilli</taxon>
        <taxon>Lactobacillales</taxon>
        <taxon>Aerococcaceae</taxon>
        <taxon>Abiotrophia</taxon>
    </lineage>
</organism>
<reference evidence="5" key="1">
    <citation type="submission" date="2013-06" db="EMBL/GenBank/DDBJ databases">
        <authorList>
            <person name="Weinstock G."/>
            <person name="Sodergren E."/>
            <person name="Clifton S."/>
            <person name="Fulton L."/>
            <person name="Fulton B."/>
            <person name="Courtney L."/>
            <person name="Fronick C."/>
            <person name="Harrison M."/>
            <person name="Strong C."/>
            <person name="Farmer C."/>
            <person name="Delahaunty K."/>
            <person name="Markovic C."/>
            <person name="Hall O."/>
            <person name="Minx P."/>
            <person name="Tomlinson C."/>
            <person name="Mitreva M."/>
            <person name="Nelson J."/>
            <person name="Hou S."/>
            <person name="Wollam A."/>
            <person name="Pepin K.H."/>
            <person name="Johnson M."/>
            <person name="Bhonagiri V."/>
            <person name="Nash W.E."/>
            <person name="Warren W."/>
            <person name="Chinwalla A."/>
            <person name="Mardis E.R."/>
            <person name="Wilson R.K."/>
        </authorList>
    </citation>
    <scope>NUCLEOTIDE SEQUENCE [LARGE SCALE GENOMIC DNA]</scope>
    <source>
        <strain evidence="5">ATCC 49176</strain>
    </source>
</reference>
<dbReference type="InterPro" id="IPR010982">
    <property type="entry name" value="Lambda_DNA-bd_dom_sf"/>
</dbReference>
<accession>W1Q2H8</accession>
<feature type="domain" description="HTH cro/C1-type" evidence="4">
    <location>
        <begin position="12"/>
        <end position="66"/>
    </location>
</feature>
<dbReference type="OrthoDB" id="2941545at2"/>
<dbReference type="GO" id="GO:0003677">
    <property type="term" value="F:DNA binding"/>
    <property type="evidence" value="ECO:0007669"/>
    <property type="project" value="UniProtKB-KW"/>
</dbReference>
<gene>
    <name evidence="5" type="ORF">GCWU000182_001453</name>
</gene>
<evidence type="ECO:0000256" key="3">
    <source>
        <dbReference type="ARBA" id="ARBA00023163"/>
    </source>
</evidence>
<evidence type="ECO:0000313" key="6">
    <source>
        <dbReference type="Proteomes" id="UP000019050"/>
    </source>
</evidence>
<dbReference type="Gene3D" id="1.10.260.40">
    <property type="entry name" value="lambda repressor-like DNA-binding domains"/>
    <property type="match status" value="1"/>
</dbReference>
<dbReference type="HOGENOM" id="CLU_066192_29_4_9"/>
<dbReference type="CDD" id="cd00093">
    <property type="entry name" value="HTH_XRE"/>
    <property type="match status" value="1"/>
</dbReference>
<dbReference type="PROSITE" id="PS50943">
    <property type="entry name" value="HTH_CROC1"/>
    <property type="match status" value="1"/>
</dbReference>
<dbReference type="SUPFAM" id="SSF47413">
    <property type="entry name" value="lambda repressor-like DNA-binding domains"/>
    <property type="match status" value="1"/>
</dbReference>
<name>W1Q2H8_ABIDE</name>
<evidence type="ECO:0000256" key="2">
    <source>
        <dbReference type="ARBA" id="ARBA00023125"/>
    </source>
</evidence>
<dbReference type="GO" id="GO:0003700">
    <property type="term" value="F:DNA-binding transcription factor activity"/>
    <property type="evidence" value="ECO:0007669"/>
    <property type="project" value="TreeGrafter"/>
</dbReference>
<evidence type="ECO:0000256" key="1">
    <source>
        <dbReference type="ARBA" id="ARBA00023015"/>
    </source>
</evidence>
<dbReference type="SMART" id="SM00530">
    <property type="entry name" value="HTH_XRE"/>
    <property type="match status" value="1"/>
</dbReference>
<keyword evidence="1" id="KW-0805">Transcription regulation</keyword>